<reference evidence="2" key="1">
    <citation type="submission" date="2020-08" db="EMBL/GenBank/DDBJ databases">
        <title>Multicomponent nature underlies the extraordinary mechanical properties of spider dragline silk.</title>
        <authorList>
            <person name="Kono N."/>
            <person name="Nakamura H."/>
            <person name="Mori M."/>
            <person name="Yoshida Y."/>
            <person name="Ohtoshi R."/>
            <person name="Malay A.D."/>
            <person name="Moran D.A.P."/>
            <person name="Tomita M."/>
            <person name="Numata K."/>
            <person name="Arakawa K."/>
        </authorList>
    </citation>
    <scope>NUCLEOTIDE SEQUENCE</scope>
</reference>
<dbReference type="AlphaFoldDB" id="A0A8X6XHS6"/>
<dbReference type="OrthoDB" id="10336024at2759"/>
<keyword evidence="1" id="KW-1133">Transmembrane helix</keyword>
<dbReference type="EMBL" id="BMAV01009531">
    <property type="protein sequence ID" value="GFY53870.1"/>
    <property type="molecule type" value="Genomic_DNA"/>
</dbReference>
<keyword evidence="3" id="KW-1185">Reference proteome</keyword>
<organism evidence="2 3">
    <name type="scientific">Trichonephila inaurata madagascariensis</name>
    <dbReference type="NCBI Taxonomy" id="2747483"/>
    <lineage>
        <taxon>Eukaryota</taxon>
        <taxon>Metazoa</taxon>
        <taxon>Ecdysozoa</taxon>
        <taxon>Arthropoda</taxon>
        <taxon>Chelicerata</taxon>
        <taxon>Arachnida</taxon>
        <taxon>Araneae</taxon>
        <taxon>Araneomorphae</taxon>
        <taxon>Entelegynae</taxon>
        <taxon>Araneoidea</taxon>
        <taxon>Nephilidae</taxon>
        <taxon>Trichonephila</taxon>
        <taxon>Trichonephila inaurata</taxon>
    </lineage>
</organism>
<accession>A0A8X6XHS6</accession>
<evidence type="ECO:0000313" key="2">
    <source>
        <dbReference type="EMBL" id="GFY53870.1"/>
    </source>
</evidence>
<sequence length="146" mass="17158">MHHLWDFPVETNGVSHLYKLKYPDNGVAFTRYLLLESIFTFIYGTGTTLGSPENEINVMSFILYGLAFLLLLLVLARIWRFYQHRKRREASEGQLDPYEILTFENYLRRLLLLNPSNYSTSRDITRDVITLNEILQSLQSQHVSQQ</sequence>
<evidence type="ECO:0000256" key="1">
    <source>
        <dbReference type="SAM" id="Phobius"/>
    </source>
</evidence>
<name>A0A8X6XHS6_9ARAC</name>
<keyword evidence="1" id="KW-0812">Transmembrane</keyword>
<protein>
    <submittedName>
        <fullName evidence="2">Uncharacterized protein</fullName>
    </submittedName>
</protein>
<comment type="caution">
    <text evidence="2">The sequence shown here is derived from an EMBL/GenBank/DDBJ whole genome shotgun (WGS) entry which is preliminary data.</text>
</comment>
<keyword evidence="1" id="KW-0472">Membrane</keyword>
<dbReference type="Proteomes" id="UP000886998">
    <property type="component" value="Unassembled WGS sequence"/>
</dbReference>
<feature type="transmembrane region" description="Helical" evidence="1">
    <location>
        <begin position="58"/>
        <end position="79"/>
    </location>
</feature>
<proteinExistence type="predicted"/>
<gene>
    <name evidence="2" type="ORF">TNIN_19241</name>
</gene>
<evidence type="ECO:0000313" key="3">
    <source>
        <dbReference type="Proteomes" id="UP000886998"/>
    </source>
</evidence>